<reference evidence="3" key="1">
    <citation type="journal article" date="2020" name="Stud. Mycol.">
        <title>101 Dothideomycetes genomes: a test case for predicting lifestyles and emergence of pathogens.</title>
        <authorList>
            <person name="Haridas S."/>
            <person name="Albert R."/>
            <person name="Binder M."/>
            <person name="Bloem J."/>
            <person name="Labutti K."/>
            <person name="Salamov A."/>
            <person name="Andreopoulos B."/>
            <person name="Baker S."/>
            <person name="Barry K."/>
            <person name="Bills G."/>
            <person name="Bluhm B."/>
            <person name="Cannon C."/>
            <person name="Castanera R."/>
            <person name="Culley D."/>
            <person name="Daum C."/>
            <person name="Ezra D."/>
            <person name="Gonzalez J."/>
            <person name="Henrissat B."/>
            <person name="Kuo A."/>
            <person name="Liang C."/>
            <person name="Lipzen A."/>
            <person name="Lutzoni F."/>
            <person name="Magnuson J."/>
            <person name="Mondo S."/>
            <person name="Nolan M."/>
            <person name="Ohm R."/>
            <person name="Pangilinan J."/>
            <person name="Park H.-J."/>
            <person name="Ramirez L."/>
            <person name="Alfaro M."/>
            <person name="Sun H."/>
            <person name="Tritt A."/>
            <person name="Yoshinaga Y."/>
            <person name="Zwiers L.-H."/>
            <person name="Turgeon B."/>
            <person name="Goodwin S."/>
            <person name="Spatafora J."/>
            <person name="Crous P."/>
            <person name="Grigoriev I."/>
        </authorList>
    </citation>
    <scope>NUCLEOTIDE SEQUENCE</scope>
    <source>
        <strain evidence="3">CBS 113389</strain>
    </source>
</reference>
<gene>
    <name evidence="3" type="ORF">BDY17DRAFT_296539</name>
</gene>
<feature type="region of interest" description="Disordered" evidence="1">
    <location>
        <begin position="825"/>
        <end position="916"/>
    </location>
</feature>
<evidence type="ECO:0000313" key="4">
    <source>
        <dbReference type="Proteomes" id="UP000799767"/>
    </source>
</evidence>
<feature type="compositionally biased region" description="Low complexity" evidence="1">
    <location>
        <begin position="391"/>
        <end position="422"/>
    </location>
</feature>
<dbReference type="AlphaFoldDB" id="A0A6A6PS74"/>
<accession>A0A6A6PS74</accession>
<feature type="compositionally biased region" description="Low complexity" evidence="1">
    <location>
        <begin position="899"/>
        <end position="910"/>
    </location>
</feature>
<feature type="compositionally biased region" description="Pro residues" evidence="1">
    <location>
        <begin position="712"/>
        <end position="723"/>
    </location>
</feature>
<evidence type="ECO:0000256" key="1">
    <source>
        <dbReference type="SAM" id="MobiDB-lite"/>
    </source>
</evidence>
<feature type="compositionally biased region" description="Low complexity" evidence="1">
    <location>
        <begin position="156"/>
        <end position="175"/>
    </location>
</feature>
<feature type="compositionally biased region" description="Polar residues" evidence="1">
    <location>
        <begin position="82"/>
        <end position="105"/>
    </location>
</feature>
<feature type="compositionally biased region" description="Polar residues" evidence="1">
    <location>
        <begin position="15"/>
        <end position="28"/>
    </location>
</feature>
<evidence type="ECO:0000259" key="2">
    <source>
        <dbReference type="PROSITE" id="PS00028"/>
    </source>
</evidence>
<dbReference type="InterPro" id="IPR013087">
    <property type="entry name" value="Znf_C2H2_type"/>
</dbReference>
<keyword evidence="4" id="KW-1185">Reference proteome</keyword>
<organism evidence="3 4">
    <name type="scientific">Neohortaea acidophila</name>
    <dbReference type="NCBI Taxonomy" id="245834"/>
    <lineage>
        <taxon>Eukaryota</taxon>
        <taxon>Fungi</taxon>
        <taxon>Dikarya</taxon>
        <taxon>Ascomycota</taxon>
        <taxon>Pezizomycotina</taxon>
        <taxon>Dothideomycetes</taxon>
        <taxon>Dothideomycetidae</taxon>
        <taxon>Mycosphaerellales</taxon>
        <taxon>Teratosphaeriaceae</taxon>
        <taxon>Neohortaea</taxon>
    </lineage>
</organism>
<feature type="compositionally biased region" description="Polar residues" evidence="1">
    <location>
        <begin position="52"/>
        <end position="65"/>
    </location>
</feature>
<dbReference type="RefSeq" id="XP_033589520.1">
    <property type="nucleotide sequence ID" value="XM_033733465.1"/>
</dbReference>
<feature type="compositionally biased region" description="Basic and acidic residues" evidence="1">
    <location>
        <begin position="242"/>
        <end position="307"/>
    </location>
</feature>
<dbReference type="Proteomes" id="UP000799767">
    <property type="component" value="Unassembled WGS sequence"/>
</dbReference>
<feature type="compositionally biased region" description="Polar residues" evidence="1">
    <location>
        <begin position="547"/>
        <end position="567"/>
    </location>
</feature>
<feature type="region of interest" description="Disordered" evidence="1">
    <location>
        <begin position="596"/>
        <end position="678"/>
    </location>
</feature>
<feature type="compositionally biased region" description="Low complexity" evidence="1">
    <location>
        <begin position="29"/>
        <end position="43"/>
    </location>
</feature>
<feature type="region of interest" description="Disordered" evidence="1">
    <location>
        <begin position="1"/>
        <end position="433"/>
    </location>
</feature>
<feature type="region of interest" description="Disordered" evidence="1">
    <location>
        <begin position="544"/>
        <end position="572"/>
    </location>
</feature>
<feature type="compositionally biased region" description="Low complexity" evidence="1">
    <location>
        <begin position="106"/>
        <end position="117"/>
    </location>
</feature>
<feature type="compositionally biased region" description="Low complexity" evidence="1">
    <location>
        <begin position="182"/>
        <end position="193"/>
    </location>
</feature>
<feature type="domain" description="C2H2-type" evidence="2">
    <location>
        <begin position="993"/>
        <end position="1016"/>
    </location>
</feature>
<protein>
    <recommendedName>
        <fullName evidence="2">C2H2-type domain-containing protein</fullName>
    </recommendedName>
</protein>
<evidence type="ECO:0000313" key="3">
    <source>
        <dbReference type="EMBL" id="KAF2482950.1"/>
    </source>
</evidence>
<proteinExistence type="predicted"/>
<name>A0A6A6PS74_9PEZI</name>
<feature type="region of interest" description="Disordered" evidence="1">
    <location>
        <begin position="705"/>
        <end position="728"/>
    </location>
</feature>
<feature type="compositionally biased region" description="Polar residues" evidence="1">
    <location>
        <begin position="194"/>
        <end position="226"/>
    </location>
</feature>
<feature type="compositionally biased region" description="Polar residues" evidence="1">
    <location>
        <begin position="118"/>
        <end position="155"/>
    </location>
</feature>
<feature type="compositionally biased region" description="Low complexity" evidence="1">
    <location>
        <begin position="331"/>
        <end position="353"/>
    </location>
</feature>
<dbReference type="PROSITE" id="PS00028">
    <property type="entry name" value="ZINC_FINGER_C2H2_1"/>
    <property type="match status" value="1"/>
</dbReference>
<feature type="compositionally biased region" description="Basic residues" evidence="1">
    <location>
        <begin position="308"/>
        <end position="323"/>
    </location>
</feature>
<dbReference type="EMBL" id="MU001635">
    <property type="protein sequence ID" value="KAF2482950.1"/>
    <property type="molecule type" value="Genomic_DNA"/>
</dbReference>
<sequence length="1172" mass="127206">MSRYGQPPNYYDPVGSQSHQPTGYTYQPANSSSTSFANSTASAGYQYGGTAYNDTQQYGPNTGQRSNSSASHAAAALSSMSNQPYRSSANRSGGSIQDNQAPAWQSSGSNSTTYGNTQQSSTFGRSNLPDQSQSQRSSNTFARPSAYQSAQTNPPSQSYPTAYAQQQQQQQSQPPRYNSLNQAMQAQRQTTQANSRSSNTFQPSPQMAPATQQHAAPREQSASVDSTLPPPTTVNPSQVYDNRAELQRKAQIEAEQRRRYEAEQAEKKRQHEAEQVEHAAKKAEEERVEAERRKAEEEARRIEEKEAKKKKAAAQKKVEQRKKAREDKRLSSGPANAAPAQSPAPPEQGSAPQETDEEAQMRAMFQKMREFNAKNPSMLARLWEEERRTHAQAQSQSPQPASVSPALQKVTAPAAAPASRGSAPPPASSNPPAIVPQAVAAVTPQQPQVQPPTIVNTAPVVPPANPQTATTLWLPHKKGAIANAAASWLRTQPQNANSTITTDSVQQLLDRNPSYVQLCEALEAMGLRFERTALARELLKAVPEGGSKTQPTARTAATPVGASSSAMSPPVQHGGVHTVAYTTPLSLAEAAKAGMDSPAFSPARSHRAASQSQPPEVKPEFKPAEPPRPPANKEEAARKRTFGDLVDLTAEESDDEPPAKKLSLANGNHNGIVAQHRPSGSYSGPLVLSPGGTTLVFQGPNALSQPILPSNTTPPPPPQPVQPVKPKGPTLEQQQLSRLRGKMLVEPIMRDRVARKSRYDSRTIARDVLLATGRHPDMRGLNAHLATMQKLLGQHGGDMHGGDGLGGGLGNRSDLATIKWDVIDPEVEEEQEDATHRDASPEEMSRKHRPAKPHPGSNNPLVYDLGTDPTLTHPRLGATDSSSTSNHAPRPSKSHHTSRSASATSTPAATNGEMPPVGYSAFRRFAEDGTEFKKKGRPFGWKKSIHSREAQGLPPKGVASLPSRKKTATSTPTTGSAKKEDVVLQPVYQVYKCRWNKCKTELHNLETLKKHIIKVHGLAREGDERFECWWKGCGAEKRAEGRVLSFDGIEDWLAHVDEEHLAAVRWKLGDGPKADLSTTRYSTPSDAQSIPSYLLDRDGRSVTPIISPSTTPGPGSRATRDMLEAPLKQLEEQKRVVGVVLDRMGCVLADEGRRKGFLDDEDFEDVIEDEDQ</sequence>
<feature type="compositionally biased region" description="Low complexity" evidence="1">
    <location>
        <begin position="66"/>
        <end position="81"/>
    </location>
</feature>
<feature type="compositionally biased region" description="Basic and acidic residues" evidence="1">
    <location>
        <begin position="833"/>
        <end position="845"/>
    </location>
</feature>
<feature type="region of interest" description="Disordered" evidence="1">
    <location>
        <begin position="936"/>
        <end position="978"/>
    </location>
</feature>
<dbReference type="OrthoDB" id="5424797at2759"/>
<dbReference type="GeneID" id="54474467"/>
<feature type="compositionally biased region" description="Basic and acidic residues" evidence="1">
    <location>
        <begin position="617"/>
        <end position="642"/>
    </location>
</feature>